<reference evidence="6 7" key="1">
    <citation type="journal article" date="2023" name="Int. J. Mol. Sci.">
        <title>De Novo Assembly and Annotation of 11 Diverse Shrub Willow (Salix) Genomes Reveals Novel Gene Organization in Sex-Linked Regions.</title>
        <authorList>
            <person name="Hyden B."/>
            <person name="Feng K."/>
            <person name="Yates T.B."/>
            <person name="Jawdy S."/>
            <person name="Cereghino C."/>
            <person name="Smart L.B."/>
            <person name="Muchero W."/>
        </authorList>
    </citation>
    <scope>NUCLEOTIDE SEQUENCE [LARGE SCALE GENOMIC DNA]</scope>
    <source>
        <tissue evidence="6">Shoot tip</tissue>
    </source>
</reference>
<accession>A0AAD6P327</accession>
<sequence length="329" mass="36980">MTTMPPPSSTTVSPSCTTCASLLHELQIIWDEIGENDGERDKILLQLEQECLDIYRRKVKNTRKYKADLHQLLADAKAEIANLVSALGENASLFSPGKGPLKQQISAVNPVLDELRLKKQERMKGFYETESQIARICIEIAGNDRSIDSADPEIDERDLTVKRLGELKSHLKELQNEKSLRLQKVNSSIKTIHELSVVMSIDFFKTVNNVHPSLSDPSKAQSKSISNDTLARLTSTIHSLQQEKQQRLEKLRLGCLAADVIEQTEVEAERLNVLKASKMKELVFKRQNELEEIYRGVHMDVDSDAARQILISLIESGTGFTCQPSESEL</sequence>
<dbReference type="PANTHER" id="PTHR19321">
    <property type="entry name" value="PROTEIN REGULATOR OF CYTOKINESIS 1 PRC1-RELATED"/>
    <property type="match status" value="1"/>
</dbReference>
<evidence type="ECO:0000256" key="1">
    <source>
        <dbReference type="ARBA" id="ARBA00004245"/>
    </source>
</evidence>
<dbReference type="GO" id="GO:0008017">
    <property type="term" value="F:microtubule binding"/>
    <property type="evidence" value="ECO:0007669"/>
    <property type="project" value="InterPro"/>
</dbReference>
<comment type="similarity">
    <text evidence="2">Belongs to the MAP65/ASE1 family.</text>
</comment>
<gene>
    <name evidence="6" type="ORF">OIU84_003496</name>
</gene>
<feature type="coiled-coil region" evidence="5">
    <location>
        <begin position="230"/>
        <end position="281"/>
    </location>
</feature>
<evidence type="ECO:0000256" key="5">
    <source>
        <dbReference type="SAM" id="Coils"/>
    </source>
</evidence>
<comment type="caution">
    <text evidence="6">The sequence shown here is derived from an EMBL/GenBank/DDBJ whole genome shotgun (WGS) entry which is preliminary data.</text>
</comment>
<evidence type="ECO:0000256" key="2">
    <source>
        <dbReference type="ARBA" id="ARBA00006187"/>
    </source>
</evidence>
<dbReference type="PANTHER" id="PTHR19321:SF4">
    <property type="entry name" value="65-KDA MICROTUBULE-ASSOCIATED PROTEIN 5"/>
    <property type="match status" value="1"/>
</dbReference>
<evidence type="ECO:0000313" key="7">
    <source>
        <dbReference type="Proteomes" id="UP001162972"/>
    </source>
</evidence>
<keyword evidence="4" id="KW-0963">Cytoplasm</keyword>
<dbReference type="GO" id="GO:0005874">
    <property type="term" value="C:microtubule"/>
    <property type="evidence" value="ECO:0007669"/>
    <property type="project" value="UniProtKB-KW"/>
</dbReference>
<evidence type="ECO:0000256" key="4">
    <source>
        <dbReference type="ARBA" id="ARBA00023212"/>
    </source>
</evidence>
<organism evidence="6 7">
    <name type="scientific">Salix udensis</name>
    <dbReference type="NCBI Taxonomy" id="889485"/>
    <lineage>
        <taxon>Eukaryota</taxon>
        <taxon>Viridiplantae</taxon>
        <taxon>Streptophyta</taxon>
        <taxon>Embryophyta</taxon>
        <taxon>Tracheophyta</taxon>
        <taxon>Spermatophyta</taxon>
        <taxon>Magnoliopsida</taxon>
        <taxon>eudicotyledons</taxon>
        <taxon>Gunneridae</taxon>
        <taxon>Pentapetalae</taxon>
        <taxon>rosids</taxon>
        <taxon>fabids</taxon>
        <taxon>Malpighiales</taxon>
        <taxon>Salicaceae</taxon>
        <taxon>Saliceae</taxon>
        <taxon>Salix</taxon>
    </lineage>
</organism>
<evidence type="ECO:0000313" key="6">
    <source>
        <dbReference type="EMBL" id="KAJ6414505.1"/>
    </source>
</evidence>
<keyword evidence="7" id="KW-1185">Reference proteome</keyword>
<dbReference type="GO" id="GO:0000226">
    <property type="term" value="P:microtubule cytoskeleton organization"/>
    <property type="evidence" value="ECO:0007669"/>
    <property type="project" value="InterPro"/>
</dbReference>
<dbReference type="Proteomes" id="UP001162972">
    <property type="component" value="Chromosome 3"/>
</dbReference>
<comment type="subcellular location">
    <subcellularLocation>
        <location evidence="1">Cytoplasm</location>
        <location evidence="1">Cytoskeleton</location>
    </subcellularLocation>
</comment>
<evidence type="ECO:0008006" key="8">
    <source>
        <dbReference type="Google" id="ProtNLM"/>
    </source>
</evidence>
<dbReference type="Pfam" id="PF03999">
    <property type="entry name" value="MAP65_ASE1"/>
    <property type="match status" value="1"/>
</dbReference>
<proteinExistence type="inferred from homology"/>
<keyword evidence="5" id="KW-0175">Coiled coil</keyword>
<dbReference type="EMBL" id="JAPFFJ010000012">
    <property type="protein sequence ID" value="KAJ6414505.1"/>
    <property type="molecule type" value="Genomic_DNA"/>
</dbReference>
<dbReference type="InterPro" id="IPR007145">
    <property type="entry name" value="MAP65_Ase1_PRC1"/>
</dbReference>
<keyword evidence="4" id="KW-0206">Cytoskeleton</keyword>
<evidence type="ECO:0000256" key="3">
    <source>
        <dbReference type="ARBA" id="ARBA00022701"/>
    </source>
</evidence>
<name>A0AAD6P327_9ROSI</name>
<keyword evidence="3" id="KW-0493">Microtubule</keyword>
<dbReference type="GO" id="GO:0005819">
    <property type="term" value="C:spindle"/>
    <property type="evidence" value="ECO:0007669"/>
    <property type="project" value="TreeGrafter"/>
</dbReference>
<protein>
    <recommendedName>
        <fullName evidence="8">65-kDa microtubule-associated protein 5</fullName>
    </recommendedName>
</protein>
<dbReference type="GO" id="GO:0005737">
    <property type="term" value="C:cytoplasm"/>
    <property type="evidence" value="ECO:0007669"/>
    <property type="project" value="TreeGrafter"/>
</dbReference>
<dbReference type="AlphaFoldDB" id="A0AAD6P327"/>